<dbReference type="AlphaFoldDB" id="A0A091C1M1"/>
<dbReference type="PANTHER" id="PTHR35399">
    <property type="entry name" value="SLR8030 PROTEIN"/>
    <property type="match status" value="1"/>
</dbReference>
<comment type="caution">
    <text evidence="1">The sequence shown here is derived from an EMBL/GenBank/DDBJ whole genome shotgun (WGS) entry which is preliminary data.</text>
</comment>
<dbReference type="PATRIC" id="fig|1384054.3.peg.916"/>
<dbReference type="InterPro" id="IPR008557">
    <property type="entry name" value="PhoX"/>
</dbReference>
<evidence type="ECO:0000313" key="1">
    <source>
        <dbReference type="EMBL" id="KFN50515.1"/>
    </source>
</evidence>
<dbReference type="PROSITE" id="PS51318">
    <property type="entry name" value="TAT"/>
    <property type="match status" value="1"/>
</dbReference>
<dbReference type="OrthoDB" id="9801383at2"/>
<evidence type="ECO:0000313" key="2">
    <source>
        <dbReference type="Proteomes" id="UP000029392"/>
    </source>
</evidence>
<name>A0A091C1M1_9GAMM</name>
<dbReference type="eggNOG" id="COG3211">
    <property type="taxonomic scope" value="Bacteria"/>
</dbReference>
<proteinExistence type="predicted"/>
<gene>
    <name evidence="1" type="ORF">N790_05150</name>
</gene>
<dbReference type="PANTHER" id="PTHR35399:SF4">
    <property type="entry name" value="MEMBRANE PROTEIN"/>
    <property type="match status" value="1"/>
</dbReference>
<dbReference type="InterPro" id="IPR006311">
    <property type="entry name" value="TAT_signal"/>
</dbReference>
<accession>A0A091C1M1</accession>
<dbReference type="EMBL" id="AVCH01000093">
    <property type="protein sequence ID" value="KFN50515.1"/>
    <property type="molecule type" value="Genomic_DNA"/>
</dbReference>
<dbReference type="SUPFAM" id="SSF63825">
    <property type="entry name" value="YWTD domain"/>
    <property type="match status" value="1"/>
</dbReference>
<evidence type="ECO:0008006" key="3">
    <source>
        <dbReference type="Google" id="ProtNLM"/>
    </source>
</evidence>
<keyword evidence="2" id="KW-1185">Reference proteome</keyword>
<dbReference type="RefSeq" id="WP_043801564.1">
    <property type="nucleotide sequence ID" value="NZ_AVCH01000093.1"/>
</dbReference>
<sequence>MSFHDDTPLISRRRLLQGGLGLGAAALGLGPVGRLLAQAGHTSLVHPGYGPLAPVKDRATGLPLLQLPQGFSYTTFGWEGEEIAPGQACPGKHDGMGVVVADGDVVTLVRNHEITADPGGSFAPAEATYDPDCRGGTVTLRFDTTRGRFVDARPSLSGTLVNCAGGTTPWGSWLSCEEIVLDQGQRVRVTPEYTHEMKRSHGFVFEVPGRGLSRAEPLVGLGQMKHEAAAVDPRDGIVYLTEDHKPVAGFYRFIPRVAGELVRGGRLQMLRAEGAADLRTGRRPGDVFKVRWVDIEHPDRGLAEDGDEGGLVRQGVANGGSVFTRLEGVIVGEGKVYFTSTNGGDAGCGQLWVYRPAEGLLELAFESPSPEVLDYPDNIILSPRGGLVICEDSEQPVQRLYGMTGDGGLFEFCRNNVVLDGFRGFSGDFREEEWAGACFSPDGKWLFANIYEPGFTVAITGPWKPGLI</sequence>
<organism evidence="1 2">
    <name type="scientific">Arenimonas malthae CC-JY-1</name>
    <dbReference type="NCBI Taxonomy" id="1384054"/>
    <lineage>
        <taxon>Bacteria</taxon>
        <taxon>Pseudomonadati</taxon>
        <taxon>Pseudomonadota</taxon>
        <taxon>Gammaproteobacteria</taxon>
        <taxon>Lysobacterales</taxon>
        <taxon>Lysobacteraceae</taxon>
        <taxon>Arenimonas</taxon>
    </lineage>
</organism>
<reference evidence="1 2" key="1">
    <citation type="submission" date="2013-09" db="EMBL/GenBank/DDBJ databases">
        <title>Genome sequencing of Arenimonas malthae.</title>
        <authorList>
            <person name="Chen F."/>
            <person name="Wang G."/>
        </authorList>
    </citation>
    <scope>NUCLEOTIDE SEQUENCE [LARGE SCALE GENOMIC DNA]</scope>
    <source>
        <strain evidence="1 2">CC-JY-1</strain>
    </source>
</reference>
<dbReference type="Proteomes" id="UP000029392">
    <property type="component" value="Unassembled WGS sequence"/>
</dbReference>
<protein>
    <recommendedName>
        <fullName evidence="3">Phosphatase</fullName>
    </recommendedName>
</protein>
<dbReference type="STRING" id="1384054.N790_05150"/>
<dbReference type="Pfam" id="PF05787">
    <property type="entry name" value="PhoX"/>
    <property type="match status" value="2"/>
</dbReference>